<evidence type="ECO:0000313" key="8">
    <source>
        <dbReference type="Proteomes" id="UP001220577"/>
    </source>
</evidence>
<evidence type="ECO:0000256" key="1">
    <source>
        <dbReference type="ARBA" id="ARBA00004776"/>
    </source>
</evidence>
<comment type="pathway">
    <text evidence="1">Cell wall biogenesis; cell wall polysaccharide biosynthesis.</text>
</comment>
<dbReference type="SUPFAM" id="SSF53448">
    <property type="entry name" value="Nucleotide-diphospho-sugar transferases"/>
    <property type="match status" value="1"/>
</dbReference>
<comment type="similarity">
    <text evidence="2">Belongs to the glycosyltransferase 2 family.</text>
</comment>
<keyword evidence="8" id="KW-1185">Reference proteome</keyword>
<dbReference type="Proteomes" id="UP001220577">
    <property type="component" value="Chromosome"/>
</dbReference>
<feature type="domain" description="Galactosyltransferase C-terminal" evidence="6">
    <location>
        <begin position="145"/>
        <end position="192"/>
    </location>
</feature>
<proteinExistence type="inferred from homology"/>
<dbReference type="RefSeq" id="WP_034998161.1">
    <property type="nucleotide sequence ID" value="NZ_CP063190.1"/>
</dbReference>
<dbReference type="EMBL" id="CP063190">
    <property type="protein sequence ID" value="WCZ35145.1"/>
    <property type="molecule type" value="Genomic_DNA"/>
</dbReference>
<dbReference type="InterPro" id="IPR027791">
    <property type="entry name" value="Galactosyl_T_C"/>
</dbReference>
<dbReference type="InterPro" id="IPR029044">
    <property type="entry name" value="Nucleotide-diphossugar_trans"/>
</dbReference>
<sequence>MAFRWPDVSVVIPHYNDAEALERVVAAVRAQDYAGEVEIIVADDGSTEPPAIEGVRVVRQEDKGFRAAAARNLGADAARGEVLAFLDADTVPEPGYLSAVVPHIVGDARAVVVGARRTGAEDTEPQWLIDAWSATANLRDADHSSWRYIISAVLTCSREFFDAVGGFDGTLVGYGGEDWEFGFRAWNAGATFIHEPVAVAVHDEEDFGSRFPDAAEEARVKNVETTALAHRITHPIARPAGVRFDTTDISVYLTHHSAFDNPGVLELVVSSWLALDATIYLNSALDIPDLFQADPRVRLFPATGYGPIADHRITVDVDGAFLLDNAAQFHRALRETKDGVYVELAASASSTLTIRSHRSRVLCTRPRELNASGDTLAEFGLSLVDGPVRLERHFAGW</sequence>
<organism evidence="7 8">
    <name type="scientific">Corynebacterium ihumii</name>
    <dbReference type="NCBI Taxonomy" id="1232427"/>
    <lineage>
        <taxon>Bacteria</taxon>
        <taxon>Bacillati</taxon>
        <taxon>Actinomycetota</taxon>
        <taxon>Actinomycetes</taxon>
        <taxon>Mycobacteriales</taxon>
        <taxon>Corynebacteriaceae</taxon>
        <taxon>Corynebacterium</taxon>
    </lineage>
</organism>
<dbReference type="InterPro" id="IPR001173">
    <property type="entry name" value="Glyco_trans_2-like"/>
</dbReference>
<evidence type="ECO:0000259" key="5">
    <source>
        <dbReference type="Pfam" id="PF00535"/>
    </source>
</evidence>
<protein>
    <submittedName>
        <fullName evidence="7">Chondroitin synthase</fullName>
    </submittedName>
</protein>
<dbReference type="Pfam" id="PF00535">
    <property type="entry name" value="Glycos_transf_2"/>
    <property type="match status" value="1"/>
</dbReference>
<name>A0ABY7UGE9_9CORY</name>
<dbReference type="PANTHER" id="PTHR43179:SF12">
    <property type="entry name" value="GALACTOFURANOSYLTRANSFERASE GLFT2"/>
    <property type="match status" value="1"/>
</dbReference>
<keyword evidence="3" id="KW-0328">Glycosyltransferase</keyword>
<evidence type="ECO:0000313" key="7">
    <source>
        <dbReference type="EMBL" id="WCZ35145.1"/>
    </source>
</evidence>
<evidence type="ECO:0000256" key="3">
    <source>
        <dbReference type="ARBA" id="ARBA00022676"/>
    </source>
</evidence>
<dbReference type="PANTHER" id="PTHR43179">
    <property type="entry name" value="RHAMNOSYLTRANSFERASE WBBL"/>
    <property type="match status" value="1"/>
</dbReference>
<evidence type="ECO:0000256" key="2">
    <source>
        <dbReference type="ARBA" id="ARBA00006739"/>
    </source>
</evidence>
<evidence type="ECO:0000259" key="6">
    <source>
        <dbReference type="Pfam" id="PF02709"/>
    </source>
</evidence>
<dbReference type="Pfam" id="PF02709">
    <property type="entry name" value="Glyco_transf_7C"/>
    <property type="match status" value="1"/>
</dbReference>
<reference evidence="7 8" key="1">
    <citation type="submission" date="2020-10" db="EMBL/GenBank/DDBJ databases">
        <title>Complete genome sequence of Corynebacterium ihumii DSM 45751.</title>
        <authorList>
            <person name="Ruckert C."/>
            <person name="Albersmeier A."/>
            <person name="Busche T."/>
            <person name="Jaenicke S."/>
            <person name="Winkler A."/>
            <person name="Friethjonsson O.H."/>
            <person name="Hreggviethsson G.O."/>
            <person name="Lambert C."/>
            <person name="Badcock D."/>
            <person name="Bernaerts K."/>
            <person name="Anne J."/>
            <person name="Economou A."/>
            <person name="Kalinowski J."/>
        </authorList>
    </citation>
    <scope>NUCLEOTIDE SEQUENCE [LARGE SCALE GENOMIC DNA]</scope>
    <source>
        <strain evidence="7 8">DSM 45751</strain>
    </source>
</reference>
<feature type="domain" description="Glycosyltransferase 2-like" evidence="5">
    <location>
        <begin position="9"/>
        <end position="131"/>
    </location>
</feature>
<gene>
    <name evidence="7" type="primary">kfoC</name>
    <name evidence="7" type="ORF">CIHUM_08685</name>
</gene>
<dbReference type="Gene3D" id="3.90.550.10">
    <property type="entry name" value="Spore Coat Polysaccharide Biosynthesis Protein SpsA, Chain A"/>
    <property type="match status" value="1"/>
</dbReference>
<accession>A0ABY7UGE9</accession>
<keyword evidence="4" id="KW-0808">Transferase</keyword>
<evidence type="ECO:0000256" key="4">
    <source>
        <dbReference type="ARBA" id="ARBA00022679"/>
    </source>
</evidence>